<name>A0A1R4HVT2_9GAMM</name>
<accession>A0A1R4HVT2</accession>
<gene>
    <name evidence="1" type="ORF">CZ787_06210</name>
</gene>
<proteinExistence type="predicted"/>
<dbReference type="Proteomes" id="UP000196331">
    <property type="component" value="Unassembled WGS sequence"/>
</dbReference>
<dbReference type="InterPro" id="IPR056912">
    <property type="entry name" value="Phage_JBD30_tail_term-like"/>
</dbReference>
<reference evidence="1 2" key="1">
    <citation type="submission" date="2017-02" db="EMBL/GenBank/DDBJ databases">
        <authorList>
            <person name="Dridi B."/>
        </authorList>
    </citation>
    <scope>NUCLEOTIDE SEQUENCE [LARGE SCALE GENOMIC DNA]</scope>
    <source>
        <strain evidence="1 2">JB380</strain>
    </source>
</reference>
<sequence length="242" mass="26269">MITNIITALTSAGITAAPSSEADPSRADTVPSLVQLVDPIVDSNVWPLNLPADAPDTNGVYSLAGQSSIEVDGYRLGRVDTYVLSLRAKTFDPLRTMSAQLIERVAAHTDTESWEITDAATDYEYDQKQYRAHFELQATSLAMSAPALPAAFVHPAQASTTPNELGTMNVRQTITEHIAVVLVAEQAEIDAQRRSITQALLGLVSTPHGVAPLEYAGGQRVAVSGNHVYWRELYSYDRMIRS</sequence>
<dbReference type="Pfam" id="PF23840">
    <property type="entry name" value="Phage_tail_terminator"/>
    <property type="match status" value="1"/>
</dbReference>
<dbReference type="OrthoDB" id="6154815at2"/>
<organism evidence="1 2">
    <name type="scientific">Halomonas citrativorans</name>
    <dbReference type="NCBI Taxonomy" id="2742612"/>
    <lineage>
        <taxon>Bacteria</taxon>
        <taxon>Pseudomonadati</taxon>
        <taxon>Pseudomonadota</taxon>
        <taxon>Gammaproteobacteria</taxon>
        <taxon>Oceanospirillales</taxon>
        <taxon>Halomonadaceae</taxon>
        <taxon>Halomonas</taxon>
    </lineage>
</organism>
<evidence type="ECO:0000313" key="1">
    <source>
        <dbReference type="EMBL" id="SJN11566.1"/>
    </source>
</evidence>
<dbReference type="EMBL" id="FUKM01000023">
    <property type="protein sequence ID" value="SJN11566.1"/>
    <property type="molecule type" value="Genomic_DNA"/>
</dbReference>
<protein>
    <submittedName>
        <fullName evidence="1">Uncharacterized protein</fullName>
    </submittedName>
</protein>
<dbReference type="RefSeq" id="WP_087107219.1">
    <property type="nucleotide sequence ID" value="NZ_FUKM01000023.1"/>
</dbReference>
<comment type="caution">
    <text evidence="1">The sequence shown here is derived from an EMBL/GenBank/DDBJ whole genome shotgun (WGS) entry which is preliminary data.</text>
</comment>
<evidence type="ECO:0000313" key="2">
    <source>
        <dbReference type="Proteomes" id="UP000196331"/>
    </source>
</evidence>
<dbReference type="AlphaFoldDB" id="A0A1R4HVT2"/>